<dbReference type="Gene3D" id="1.10.10.60">
    <property type="entry name" value="Homeodomain-like"/>
    <property type="match status" value="1"/>
</dbReference>
<dbReference type="Gene3D" id="1.10.357.10">
    <property type="entry name" value="Tetracycline Repressor, domain 2"/>
    <property type="match status" value="1"/>
</dbReference>
<evidence type="ECO:0000313" key="6">
    <source>
        <dbReference type="EMBL" id="SDG96332.1"/>
    </source>
</evidence>
<dbReference type="RefSeq" id="WP_090597936.1">
    <property type="nucleotide sequence ID" value="NZ_FNCS01000014.1"/>
</dbReference>
<sequence length="204" mass="23466">MPDLGKRARQKLERPREILEAAVEEFVRKGYMATRVEDVAKAVGVTKGTVYFYFETKEALFNAVIRHFAPVFETTTEVPADKQVAELLSESLTDLYARITRERRTREIFHLLVAEGRHFPQLLDDYFVEFLQPSIDRLKALLALGVKRGEFRANALEGTTEILLSPAVLANVWTVVFSDRRPIDHNKYLANYRDLVFHGLKSPR</sequence>
<dbReference type="PANTHER" id="PTHR30055:SF223">
    <property type="entry name" value="HTH-TYPE TRANSCRIPTIONAL REGULATOR UIDR"/>
    <property type="match status" value="1"/>
</dbReference>
<dbReference type="InterPro" id="IPR050109">
    <property type="entry name" value="HTH-type_TetR-like_transc_reg"/>
</dbReference>
<dbReference type="PRINTS" id="PR00455">
    <property type="entry name" value="HTHTETR"/>
</dbReference>
<evidence type="ECO:0000259" key="5">
    <source>
        <dbReference type="PROSITE" id="PS50977"/>
    </source>
</evidence>
<dbReference type="PROSITE" id="PS50977">
    <property type="entry name" value="HTH_TETR_2"/>
    <property type="match status" value="1"/>
</dbReference>
<dbReference type="AlphaFoldDB" id="A0A1G7YID7"/>
<feature type="DNA-binding region" description="H-T-H motif" evidence="4">
    <location>
        <begin position="35"/>
        <end position="54"/>
    </location>
</feature>
<dbReference type="SUPFAM" id="SSF48498">
    <property type="entry name" value="Tetracyclin repressor-like, C-terminal domain"/>
    <property type="match status" value="1"/>
</dbReference>
<evidence type="ECO:0000256" key="3">
    <source>
        <dbReference type="ARBA" id="ARBA00023163"/>
    </source>
</evidence>
<protein>
    <submittedName>
        <fullName evidence="6">Transcriptional regulator, TetR family</fullName>
    </submittedName>
</protein>
<dbReference type="OrthoDB" id="7185252at2"/>
<keyword evidence="3" id="KW-0804">Transcription</keyword>
<dbReference type="Proteomes" id="UP000199495">
    <property type="component" value="Unassembled WGS sequence"/>
</dbReference>
<dbReference type="STRING" id="440168.SAMN04487974_11432"/>
<dbReference type="InterPro" id="IPR001647">
    <property type="entry name" value="HTH_TetR"/>
</dbReference>
<evidence type="ECO:0000256" key="2">
    <source>
        <dbReference type="ARBA" id="ARBA00023125"/>
    </source>
</evidence>
<dbReference type="InterPro" id="IPR036271">
    <property type="entry name" value="Tet_transcr_reg_TetR-rel_C_sf"/>
</dbReference>
<keyword evidence="1" id="KW-0805">Transcription regulation</keyword>
<accession>A0A1G7YID7</accession>
<reference evidence="6 7" key="1">
    <citation type="submission" date="2016-10" db="EMBL/GenBank/DDBJ databases">
        <authorList>
            <person name="de Groot N.N."/>
        </authorList>
    </citation>
    <scope>NUCLEOTIDE SEQUENCE [LARGE SCALE GENOMIC DNA]</scope>
    <source>
        <strain evidence="6 7">CGMCC 1.10267</strain>
    </source>
</reference>
<dbReference type="GO" id="GO:0000976">
    <property type="term" value="F:transcription cis-regulatory region binding"/>
    <property type="evidence" value="ECO:0007669"/>
    <property type="project" value="TreeGrafter"/>
</dbReference>
<organism evidence="6 7">
    <name type="scientific">Pelagibacterium luteolum</name>
    <dbReference type="NCBI Taxonomy" id="440168"/>
    <lineage>
        <taxon>Bacteria</taxon>
        <taxon>Pseudomonadati</taxon>
        <taxon>Pseudomonadota</taxon>
        <taxon>Alphaproteobacteria</taxon>
        <taxon>Hyphomicrobiales</taxon>
        <taxon>Devosiaceae</taxon>
        <taxon>Pelagibacterium</taxon>
    </lineage>
</organism>
<evidence type="ECO:0000256" key="4">
    <source>
        <dbReference type="PROSITE-ProRule" id="PRU00335"/>
    </source>
</evidence>
<feature type="domain" description="HTH tetR-type" evidence="5">
    <location>
        <begin position="12"/>
        <end position="72"/>
    </location>
</feature>
<dbReference type="SUPFAM" id="SSF46689">
    <property type="entry name" value="Homeodomain-like"/>
    <property type="match status" value="1"/>
</dbReference>
<keyword evidence="7" id="KW-1185">Reference proteome</keyword>
<proteinExistence type="predicted"/>
<dbReference type="GO" id="GO:0003700">
    <property type="term" value="F:DNA-binding transcription factor activity"/>
    <property type="evidence" value="ECO:0007669"/>
    <property type="project" value="TreeGrafter"/>
</dbReference>
<dbReference type="InterPro" id="IPR009057">
    <property type="entry name" value="Homeodomain-like_sf"/>
</dbReference>
<keyword evidence="2 4" id="KW-0238">DNA-binding</keyword>
<dbReference type="EMBL" id="FNCS01000014">
    <property type="protein sequence ID" value="SDG96332.1"/>
    <property type="molecule type" value="Genomic_DNA"/>
</dbReference>
<dbReference type="PANTHER" id="PTHR30055">
    <property type="entry name" value="HTH-TYPE TRANSCRIPTIONAL REGULATOR RUTR"/>
    <property type="match status" value="1"/>
</dbReference>
<evidence type="ECO:0000256" key="1">
    <source>
        <dbReference type="ARBA" id="ARBA00023015"/>
    </source>
</evidence>
<gene>
    <name evidence="6" type="ORF">SAMN04487974_11432</name>
</gene>
<dbReference type="Pfam" id="PF00440">
    <property type="entry name" value="TetR_N"/>
    <property type="match status" value="1"/>
</dbReference>
<name>A0A1G7YID7_9HYPH</name>
<dbReference type="FunFam" id="1.10.10.60:FF:000141">
    <property type="entry name" value="TetR family transcriptional regulator"/>
    <property type="match status" value="1"/>
</dbReference>
<evidence type="ECO:0000313" key="7">
    <source>
        <dbReference type="Proteomes" id="UP000199495"/>
    </source>
</evidence>